<keyword evidence="5" id="KW-1185">Reference proteome</keyword>
<gene>
    <name evidence="4" type="ORF">EJN92_20345</name>
</gene>
<evidence type="ECO:0000259" key="3">
    <source>
        <dbReference type="Pfam" id="PF23471"/>
    </source>
</evidence>
<keyword evidence="1" id="KW-0812">Transmembrane</keyword>
<feature type="transmembrane region" description="Helical" evidence="1">
    <location>
        <begin position="17"/>
        <end position="36"/>
    </location>
</feature>
<sequence>MHDYVVFGHDRTSIGRWLGLASILIAGGIAQLLAFMNKLTGLDAFAKATVTTGLVYFVLHWVFNKWAWKLPFFKIPDLNGKWLLTGQTLNVDGSTEFNWSGEIGITQNWKEILIHLKTKNSQSNSYTATLSKRHGPTGGWLLSYSYRNEPELEQSHELNSHKGFCEIELDSDLKIGKASYFNSAGRRTFGVINLVKESHD</sequence>
<dbReference type="Pfam" id="PF18153">
    <property type="entry name" value="Cap15_CD_rec"/>
    <property type="match status" value="1"/>
</dbReference>
<organism evidence="4 5">
    <name type="scientific">Undibacterium parvum</name>
    <dbReference type="NCBI Taxonomy" id="401471"/>
    <lineage>
        <taxon>Bacteria</taxon>
        <taxon>Pseudomonadati</taxon>
        <taxon>Pseudomonadota</taxon>
        <taxon>Betaproteobacteria</taxon>
        <taxon>Burkholderiales</taxon>
        <taxon>Oxalobacteraceae</taxon>
        <taxon>Undibacterium</taxon>
    </lineage>
</organism>
<dbReference type="OrthoDB" id="7505004at2"/>
<evidence type="ECO:0000313" key="5">
    <source>
        <dbReference type="Proteomes" id="UP000275663"/>
    </source>
</evidence>
<dbReference type="AlphaFoldDB" id="A0A3Q9BTX6"/>
<dbReference type="InterPro" id="IPR056338">
    <property type="entry name" value="Cap15-like_TM"/>
</dbReference>
<feature type="domain" description="Cap1-like TM helices" evidence="3">
    <location>
        <begin position="13"/>
        <end position="69"/>
    </location>
</feature>
<accession>A0A3Q9BTX6</accession>
<feature type="transmembrane region" description="Helical" evidence="1">
    <location>
        <begin position="42"/>
        <end position="63"/>
    </location>
</feature>
<dbReference type="Proteomes" id="UP000275663">
    <property type="component" value="Chromosome"/>
</dbReference>
<keyword evidence="1" id="KW-1133">Transmembrane helix</keyword>
<evidence type="ECO:0000313" key="4">
    <source>
        <dbReference type="EMBL" id="AZP14141.1"/>
    </source>
</evidence>
<reference evidence="4 5" key="1">
    <citation type="journal article" date="2011" name="Int. J. Syst. Evol. Microbiol.">
        <title>Description of Undibacterium oligocarboniphilum sp. nov., isolated from purified water, and Undibacterium pigrum strain CCUG 49012 as the type strain of Undibacterium parvum sp. nov., and emended descriptions of the genus Undibacterium and the species Undibacterium pigrum.</title>
        <authorList>
            <person name="Eder W."/>
            <person name="Wanner G."/>
            <person name="Ludwig W."/>
            <person name="Busse H.J."/>
            <person name="Ziemke-Kageler F."/>
            <person name="Lang E."/>
        </authorList>
    </citation>
    <scope>NUCLEOTIDE SEQUENCE [LARGE SCALE GENOMIC DNA]</scope>
    <source>
        <strain evidence="4 5">DSM 23061</strain>
    </source>
</reference>
<proteinExistence type="predicted"/>
<evidence type="ECO:0000256" key="1">
    <source>
        <dbReference type="SAM" id="Phobius"/>
    </source>
</evidence>
<feature type="domain" description="CD-NTase-associated protein 15" evidence="2">
    <location>
        <begin position="73"/>
        <end position="195"/>
    </location>
</feature>
<dbReference type="RefSeq" id="WP_126129502.1">
    <property type="nucleotide sequence ID" value="NZ_CP034464.1"/>
</dbReference>
<keyword evidence="1" id="KW-0472">Membrane</keyword>
<dbReference type="EMBL" id="CP034464">
    <property type="protein sequence ID" value="AZP14141.1"/>
    <property type="molecule type" value="Genomic_DNA"/>
</dbReference>
<dbReference type="KEGG" id="upv:EJN92_20345"/>
<dbReference type="InterPro" id="IPR041208">
    <property type="entry name" value="Cap15"/>
</dbReference>
<evidence type="ECO:0000259" key="2">
    <source>
        <dbReference type="Pfam" id="PF18153"/>
    </source>
</evidence>
<dbReference type="Pfam" id="PF23471">
    <property type="entry name" value="Cap15_TM"/>
    <property type="match status" value="1"/>
</dbReference>
<name>A0A3Q9BTX6_9BURK</name>
<protein>
    <submittedName>
        <fullName evidence="4">Pancortin-3</fullName>
    </submittedName>
</protein>